<reference evidence="4" key="1">
    <citation type="submission" date="2009-08" db="EMBL/GenBank/DDBJ databases">
        <title>Annotation of Salpingoeca rosetta.</title>
        <authorList>
            <consortium name="The Broad Institute Genome Sequencing Platform"/>
            <person name="Russ C."/>
            <person name="Cuomo C."/>
            <person name="Burger G."/>
            <person name="Gray M.W."/>
            <person name="Holland P.W.H."/>
            <person name="King N."/>
            <person name="Lang F.B.F."/>
            <person name="Roger A.J."/>
            <person name="Ruiz-Trillo I."/>
            <person name="Young S.K."/>
            <person name="Zeng Q."/>
            <person name="Gargeya S."/>
            <person name="Alvarado L."/>
            <person name="Berlin A."/>
            <person name="Chapman S.B."/>
            <person name="Chen Z."/>
            <person name="Freedman E."/>
            <person name="Gellesch M."/>
            <person name="Goldberg J."/>
            <person name="Griggs A."/>
            <person name="Gujja S."/>
            <person name="Heilman E."/>
            <person name="Heiman D."/>
            <person name="Howarth C."/>
            <person name="Mehta T."/>
            <person name="Neiman D."/>
            <person name="Pearson M."/>
            <person name="Roberts A."/>
            <person name="Saif S."/>
            <person name="Shea T."/>
            <person name="Shenoy N."/>
            <person name="Sisk P."/>
            <person name="Stolte C."/>
            <person name="Sykes S."/>
            <person name="White J."/>
            <person name="Yandava C."/>
            <person name="Haas B."/>
            <person name="Nusbaum C."/>
            <person name="Birren B."/>
        </authorList>
    </citation>
    <scope>NUCLEOTIDE SEQUENCE [LARGE SCALE GENOMIC DNA]</scope>
    <source>
        <strain evidence="4">ATCC 50818</strain>
    </source>
</reference>
<proteinExistence type="inferred from homology"/>
<dbReference type="Proteomes" id="UP000007799">
    <property type="component" value="Unassembled WGS sequence"/>
</dbReference>
<feature type="transmembrane region" description="Helical" evidence="3">
    <location>
        <begin position="18"/>
        <end position="38"/>
    </location>
</feature>
<accession>F2TYI8</accession>
<comment type="similarity">
    <text evidence="1">Belongs to the major facilitator superfamily.</text>
</comment>
<dbReference type="GO" id="GO:0008643">
    <property type="term" value="P:carbohydrate transport"/>
    <property type="evidence" value="ECO:0007669"/>
    <property type="project" value="InterPro"/>
</dbReference>
<feature type="transmembrane region" description="Helical" evidence="3">
    <location>
        <begin position="402"/>
        <end position="420"/>
    </location>
</feature>
<feature type="transmembrane region" description="Helical" evidence="3">
    <location>
        <begin position="355"/>
        <end position="382"/>
    </location>
</feature>
<dbReference type="KEGG" id="sre:PTSG_01641"/>
<evidence type="ECO:0000256" key="1">
    <source>
        <dbReference type="ARBA" id="ARBA00008335"/>
    </source>
</evidence>
<feature type="transmembrane region" description="Helical" evidence="3">
    <location>
        <begin position="259"/>
        <end position="277"/>
    </location>
</feature>
<dbReference type="AlphaFoldDB" id="F2TYI8"/>
<name>F2TYI8_SALR5</name>
<feature type="transmembrane region" description="Helical" evidence="3">
    <location>
        <begin position="174"/>
        <end position="196"/>
    </location>
</feature>
<sequence length="483" mass="54302">MARTSEVVHDPAPLGRKWAFALGAFGSMATHTAVGFFLSPFLLEIAAVSPYIVSICTFLGRVWDAITDPVVGLLVSRTNTRWGSLKPWITMAIVPSAIVYFCFWIVPPFSEGQRGVYYIILYLLYQTFFSCYQVPYTALTMHISRDPKQRDQATAFRMVIETLALMSGSAKRGYLISGGFVAVVSIVLGAVLVLGVPEDKSIKIPPPQSFWKTFKSLLKHKTYRTLTLMFLWAWMANNVNQTNFILWLNHGFGLAGDFQYFLITLLCTTTATLPLWFKVMNKIGKPLSFALGLVIQVPWTMANFFLPSDTQPWVIHLGIFTASIGLGAVYLIPWAMLPDVIDEAEWRYGTRKDSVYYSFFVFFQKFGSGIAISLSTLALNFADYKTKPCCGVPQPPTVRETLKYLVSVVPTILLFLSLLFTRYYELGPKQTLLIKQKLEERRKRLQSEAVDETVPLRHNADESPKSNGSLTMDEDPIQSSSSV</sequence>
<dbReference type="InterPro" id="IPR039672">
    <property type="entry name" value="MFS_2"/>
</dbReference>
<organism evidence="5">
    <name type="scientific">Salpingoeca rosetta (strain ATCC 50818 / BSB-021)</name>
    <dbReference type="NCBI Taxonomy" id="946362"/>
    <lineage>
        <taxon>Eukaryota</taxon>
        <taxon>Choanoflagellata</taxon>
        <taxon>Craspedida</taxon>
        <taxon>Salpingoecidae</taxon>
        <taxon>Salpingoeca</taxon>
    </lineage>
</organism>
<dbReference type="PANTHER" id="PTHR11328">
    <property type="entry name" value="MAJOR FACILITATOR SUPERFAMILY DOMAIN-CONTAINING PROTEIN"/>
    <property type="match status" value="1"/>
</dbReference>
<feature type="transmembrane region" description="Helical" evidence="3">
    <location>
        <begin position="289"/>
        <end position="307"/>
    </location>
</feature>
<feature type="transmembrane region" description="Helical" evidence="3">
    <location>
        <begin position="88"/>
        <end position="106"/>
    </location>
</feature>
<evidence type="ECO:0000256" key="2">
    <source>
        <dbReference type="SAM" id="MobiDB-lite"/>
    </source>
</evidence>
<keyword evidence="3" id="KW-1133">Transmembrane helix</keyword>
<dbReference type="Gene3D" id="1.20.1250.20">
    <property type="entry name" value="MFS general substrate transporter like domains"/>
    <property type="match status" value="1"/>
</dbReference>
<dbReference type="InterPro" id="IPR036259">
    <property type="entry name" value="MFS_trans_sf"/>
</dbReference>
<feature type="region of interest" description="Disordered" evidence="2">
    <location>
        <begin position="446"/>
        <end position="483"/>
    </location>
</feature>
<dbReference type="InParanoid" id="F2TYI8"/>
<dbReference type="STRING" id="946362.F2TYI8"/>
<keyword evidence="3" id="KW-0812">Transmembrane</keyword>
<dbReference type="OrthoDB" id="197206at2759"/>
<keyword evidence="3" id="KW-0472">Membrane</keyword>
<dbReference type="GO" id="GO:0005886">
    <property type="term" value="C:plasma membrane"/>
    <property type="evidence" value="ECO:0007669"/>
    <property type="project" value="TreeGrafter"/>
</dbReference>
<dbReference type="SUPFAM" id="SSF103473">
    <property type="entry name" value="MFS general substrate transporter"/>
    <property type="match status" value="1"/>
</dbReference>
<gene>
    <name evidence="4" type="ORF">PTSG_01641</name>
</gene>
<dbReference type="EMBL" id="GL832957">
    <property type="protein sequence ID" value="EGD78662.1"/>
    <property type="molecule type" value="Genomic_DNA"/>
</dbReference>
<dbReference type="OMA" id="LPMAEWF"/>
<feature type="transmembrane region" description="Helical" evidence="3">
    <location>
        <begin position="115"/>
        <end position="135"/>
    </location>
</feature>
<dbReference type="GeneID" id="16078216"/>
<dbReference type="PANTHER" id="PTHR11328:SF24">
    <property type="entry name" value="MAJOR FACILITATOR SUPERFAMILY (MFS) PROFILE DOMAIN-CONTAINING PROTEIN"/>
    <property type="match status" value="1"/>
</dbReference>
<dbReference type="RefSeq" id="XP_004997620.1">
    <property type="nucleotide sequence ID" value="XM_004997563.1"/>
</dbReference>
<dbReference type="Pfam" id="PF13347">
    <property type="entry name" value="MFS_2"/>
    <property type="match status" value="1"/>
</dbReference>
<evidence type="ECO:0000256" key="3">
    <source>
        <dbReference type="SAM" id="Phobius"/>
    </source>
</evidence>
<keyword evidence="5" id="KW-1185">Reference proteome</keyword>
<evidence type="ECO:0000313" key="5">
    <source>
        <dbReference type="Proteomes" id="UP000007799"/>
    </source>
</evidence>
<protein>
    <submittedName>
        <fullName evidence="4">Uncharacterized protein</fullName>
    </submittedName>
</protein>
<dbReference type="FunCoup" id="F2TYI8">
    <property type="interactions" value="67"/>
</dbReference>
<dbReference type="eggNOG" id="KOG4830">
    <property type="taxonomic scope" value="Eukaryota"/>
</dbReference>
<evidence type="ECO:0000313" key="4">
    <source>
        <dbReference type="EMBL" id="EGD78662.1"/>
    </source>
</evidence>
<feature type="transmembrane region" description="Helical" evidence="3">
    <location>
        <begin position="222"/>
        <end position="239"/>
    </location>
</feature>
<dbReference type="GO" id="GO:0015293">
    <property type="term" value="F:symporter activity"/>
    <property type="evidence" value="ECO:0007669"/>
    <property type="project" value="InterPro"/>
</dbReference>
<feature type="compositionally biased region" description="Basic and acidic residues" evidence="2">
    <location>
        <begin position="454"/>
        <end position="464"/>
    </location>
</feature>
<feature type="transmembrane region" description="Helical" evidence="3">
    <location>
        <begin position="313"/>
        <end position="334"/>
    </location>
</feature>